<dbReference type="InterPro" id="IPR037066">
    <property type="entry name" value="Plug_dom_sf"/>
</dbReference>
<keyword evidence="6 11" id="KW-0798">TonB box</keyword>
<dbReference type="Gene3D" id="2.40.170.20">
    <property type="entry name" value="TonB-dependent receptor, beta-barrel domain"/>
    <property type="match status" value="1"/>
</dbReference>
<evidence type="ECO:0000256" key="12">
    <source>
        <dbReference type="SAM" id="SignalP"/>
    </source>
</evidence>
<keyword evidence="9 10" id="KW-0998">Cell outer membrane</keyword>
<comment type="caution">
    <text evidence="15">The sequence shown here is derived from an EMBL/GenBank/DDBJ whole genome shotgun (WGS) entry which is preliminary data.</text>
</comment>
<dbReference type="InterPro" id="IPR012910">
    <property type="entry name" value="Plug_dom"/>
</dbReference>
<feature type="domain" description="TonB-dependent receptor plug" evidence="14">
    <location>
        <begin position="45"/>
        <end position="149"/>
    </location>
</feature>
<evidence type="ECO:0000256" key="8">
    <source>
        <dbReference type="ARBA" id="ARBA00023170"/>
    </source>
</evidence>
<evidence type="ECO:0000256" key="1">
    <source>
        <dbReference type="ARBA" id="ARBA00004571"/>
    </source>
</evidence>
<protein>
    <submittedName>
        <fullName evidence="15">TonB-dependent receptor</fullName>
    </submittedName>
</protein>
<evidence type="ECO:0000259" key="13">
    <source>
        <dbReference type="Pfam" id="PF00593"/>
    </source>
</evidence>
<sequence>MRIGIIPGMLLVCCIATLHAQNPDSLRNVSLSEIVVTENYQYLRNRNTTLHLDVVGKDFLKEHFSGNLMQTLEQLPGVHSMDIGSGFSKPVIRGMGFNRVSVTENGIKQEGQQWGADHGLEIDAFNVEQVNIRKGPASLLYGSDAMGGVVEITQAAPPFDDQVFGEVSLLGKSVNGLFGGSVMLGVKKERWYTRLRYSEQHFGDYRIPTDTIVYLTQKIPVHNRRLKNTAGFERDASLFTQYRKGRYMGNYAVSNAYQKVGFFPGAHGIPDPSRVEDDGSSRNIELPYSFVNHLKATTHQEYAWEKLLLQWDLGYQNNHREEWSRFHTHYGTQPVPEKDPDKELAFILNTFSSGVKARLTGSSVWDHSAGWDMQYQRNTIAGYSFLLPEYTRFTTGVSWLTTYKPTDVLSVSGGLRYDIGKTDISSFTDSYLETYLREQGYSQEVIDRNKVRSHAVDRTFGDYSASLGVVWSPVKEHLLKANIGHSFRLPGANELASNGVHHGTFRHEQGDPDLDSERGWQLDMAYSFFGKFFSVTVSPFVSWFSNYIYLKPTGEWSVLPHAGQIYRYTGAEALFAGGEISVKVDLPLHFTYELGGEYVYTYNCDEHIPLSFSPPGSLRNTLSWEKKRMRFYAEHQYIADQNRVARNEDPTPGAQLLHLGAGFRIPVGGTDIELTLSARNLLNTKYYNHLSFYRKVEIPEPGRNFQLLIKIPFKKLLK</sequence>
<dbReference type="Gene3D" id="2.170.130.10">
    <property type="entry name" value="TonB-dependent receptor, plug domain"/>
    <property type="match status" value="1"/>
</dbReference>
<keyword evidence="2 10" id="KW-0813">Transport</keyword>
<evidence type="ECO:0000256" key="11">
    <source>
        <dbReference type="RuleBase" id="RU003357"/>
    </source>
</evidence>
<dbReference type="PROSITE" id="PS52016">
    <property type="entry name" value="TONB_DEPENDENT_REC_3"/>
    <property type="match status" value="1"/>
</dbReference>
<comment type="subcellular location">
    <subcellularLocation>
        <location evidence="1 10">Cell outer membrane</location>
        <topology evidence="1 10">Multi-pass membrane protein</topology>
    </subcellularLocation>
</comment>
<evidence type="ECO:0000256" key="5">
    <source>
        <dbReference type="ARBA" id="ARBA00022729"/>
    </source>
</evidence>
<gene>
    <name evidence="15" type="ORF">H8S77_26015</name>
</gene>
<evidence type="ECO:0000313" key="16">
    <source>
        <dbReference type="Proteomes" id="UP000644010"/>
    </source>
</evidence>
<dbReference type="Proteomes" id="UP000644010">
    <property type="component" value="Unassembled WGS sequence"/>
</dbReference>
<feature type="domain" description="TonB-dependent receptor-like beta-barrel" evidence="13">
    <location>
        <begin position="239"/>
        <end position="681"/>
    </location>
</feature>
<evidence type="ECO:0000259" key="14">
    <source>
        <dbReference type="Pfam" id="PF07715"/>
    </source>
</evidence>
<dbReference type="Pfam" id="PF00593">
    <property type="entry name" value="TonB_dep_Rec_b-barrel"/>
    <property type="match status" value="1"/>
</dbReference>
<evidence type="ECO:0000256" key="10">
    <source>
        <dbReference type="PROSITE-ProRule" id="PRU01360"/>
    </source>
</evidence>
<keyword evidence="5 12" id="KW-0732">Signal</keyword>
<comment type="similarity">
    <text evidence="10 11">Belongs to the TonB-dependent receptor family.</text>
</comment>
<evidence type="ECO:0000256" key="6">
    <source>
        <dbReference type="ARBA" id="ARBA00023077"/>
    </source>
</evidence>
<keyword evidence="7 10" id="KW-0472">Membrane</keyword>
<keyword evidence="4 10" id="KW-0812">Transmembrane</keyword>
<dbReference type="InterPro" id="IPR039426">
    <property type="entry name" value="TonB-dep_rcpt-like"/>
</dbReference>
<dbReference type="Pfam" id="PF07715">
    <property type="entry name" value="Plug"/>
    <property type="match status" value="1"/>
</dbReference>
<accession>A0ABR7E9J8</accession>
<dbReference type="PANTHER" id="PTHR30069:SF29">
    <property type="entry name" value="HEMOGLOBIN AND HEMOGLOBIN-HAPTOGLOBIN-BINDING PROTEIN 1-RELATED"/>
    <property type="match status" value="1"/>
</dbReference>
<dbReference type="InterPro" id="IPR036942">
    <property type="entry name" value="Beta-barrel_TonB_sf"/>
</dbReference>
<evidence type="ECO:0000256" key="3">
    <source>
        <dbReference type="ARBA" id="ARBA00022452"/>
    </source>
</evidence>
<dbReference type="RefSeq" id="WP_186961809.1">
    <property type="nucleotide sequence ID" value="NZ_JACOOI010000052.1"/>
</dbReference>
<reference evidence="15 16" key="1">
    <citation type="submission" date="2020-08" db="EMBL/GenBank/DDBJ databases">
        <title>Genome public.</title>
        <authorList>
            <person name="Liu C."/>
            <person name="Sun Q."/>
        </authorList>
    </citation>
    <scope>NUCLEOTIDE SEQUENCE [LARGE SCALE GENOMIC DNA]</scope>
    <source>
        <strain evidence="15 16">BX2</strain>
    </source>
</reference>
<evidence type="ECO:0000256" key="4">
    <source>
        <dbReference type="ARBA" id="ARBA00022692"/>
    </source>
</evidence>
<dbReference type="InterPro" id="IPR000531">
    <property type="entry name" value="Beta-barrel_TonB"/>
</dbReference>
<keyword evidence="3 10" id="KW-1134">Transmembrane beta strand</keyword>
<evidence type="ECO:0000256" key="7">
    <source>
        <dbReference type="ARBA" id="ARBA00023136"/>
    </source>
</evidence>
<proteinExistence type="inferred from homology"/>
<dbReference type="PANTHER" id="PTHR30069">
    <property type="entry name" value="TONB-DEPENDENT OUTER MEMBRANE RECEPTOR"/>
    <property type="match status" value="1"/>
</dbReference>
<name>A0ABR7E9J8_9BACT</name>
<feature type="signal peptide" evidence="12">
    <location>
        <begin position="1"/>
        <end position="20"/>
    </location>
</feature>
<evidence type="ECO:0000256" key="2">
    <source>
        <dbReference type="ARBA" id="ARBA00022448"/>
    </source>
</evidence>
<evidence type="ECO:0000313" key="15">
    <source>
        <dbReference type="EMBL" id="MBC5646328.1"/>
    </source>
</evidence>
<dbReference type="SUPFAM" id="SSF56935">
    <property type="entry name" value="Porins"/>
    <property type="match status" value="1"/>
</dbReference>
<organism evidence="15 16">
    <name type="scientific">Parabacteroides segnis</name>
    <dbReference type="NCBI Taxonomy" id="2763058"/>
    <lineage>
        <taxon>Bacteria</taxon>
        <taxon>Pseudomonadati</taxon>
        <taxon>Bacteroidota</taxon>
        <taxon>Bacteroidia</taxon>
        <taxon>Bacteroidales</taxon>
        <taxon>Tannerellaceae</taxon>
        <taxon>Parabacteroides</taxon>
    </lineage>
</organism>
<feature type="chain" id="PRO_5045124779" evidence="12">
    <location>
        <begin position="21"/>
        <end position="718"/>
    </location>
</feature>
<keyword evidence="16" id="KW-1185">Reference proteome</keyword>
<keyword evidence="8 15" id="KW-0675">Receptor</keyword>
<evidence type="ECO:0000256" key="9">
    <source>
        <dbReference type="ARBA" id="ARBA00023237"/>
    </source>
</evidence>
<dbReference type="EMBL" id="JACOOI010000052">
    <property type="protein sequence ID" value="MBC5646328.1"/>
    <property type="molecule type" value="Genomic_DNA"/>
</dbReference>